<evidence type="ECO:0000313" key="3">
    <source>
        <dbReference type="EMBL" id="NML42261.1"/>
    </source>
</evidence>
<proteinExistence type="inferred from homology"/>
<dbReference type="EMBL" id="JABBFX010000001">
    <property type="protein sequence ID" value="NML42261.1"/>
    <property type="molecule type" value="Genomic_DNA"/>
</dbReference>
<dbReference type="PANTHER" id="PTHR43569">
    <property type="entry name" value="AMIDOHYDROLASE"/>
    <property type="match status" value="1"/>
</dbReference>
<keyword evidence="3" id="KW-0378">Hydrolase</keyword>
<evidence type="ECO:0000313" key="4">
    <source>
        <dbReference type="Proteomes" id="UP000541185"/>
    </source>
</evidence>
<protein>
    <submittedName>
        <fullName evidence="3">Amidohydrolase family protein</fullName>
    </submittedName>
</protein>
<dbReference type="InterPro" id="IPR032466">
    <property type="entry name" value="Metal_Hydrolase"/>
</dbReference>
<dbReference type="InterPro" id="IPR006680">
    <property type="entry name" value="Amidohydro-rel"/>
</dbReference>
<dbReference type="InterPro" id="IPR052350">
    <property type="entry name" value="Metallo-dep_Lactonases"/>
</dbReference>
<dbReference type="PANTHER" id="PTHR43569:SF1">
    <property type="entry name" value="BLL3371 PROTEIN"/>
    <property type="match status" value="1"/>
</dbReference>
<dbReference type="SUPFAM" id="SSF51556">
    <property type="entry name" value="Metallo-dependent hydrolases"/>
    <property type="match status" value="1"/>
</dbReference>
<feature type="domain" description="Amidohydrolase-related" evidence="2">
    <location>
        <begin position="39"/>
        <end position="359"/>
    </location>
</feature>
<dbReference type="Pfam" id="PF04909">
    <property type="entry name" value="Amidohydro_2"/>
    <property type="match status" value="1"/>
</dbReference>
<dbReference type="RefSeq" id="WP_169416480.1">
    <property type="nucleotide sequence ID" value="NZ_JABBFX010000001.1"/>
</dbReference>
<comment type="caution">
    <text evidence="3">The sequence shown here is derived from an EMBL/GenBank/DDBJ whole genome shotgun (WGS) entry which is preliminary data.</text>
</comment>
<sequence length="360" mass="38951">MTGAAAAAPHRFGGIQADRPDYLARQPEEPVLEPGLPIVDAHHHLWDIKGAADPRLGGISHRYLVDEYAADAASGHNIEATVFVECRAMYRSQGPVQLRPVGEVEFAAGMGAMADSGSYGPTRIASVVMGQANLSLGADVREVLEACVLAGAGRFRGVRHSAGWANVPGVRNNATSTGPELYRSAAFQAGARCLTEMGLALDLFLFHHQLEDVAILARAIPDARLALCHCGGPLGFDASREHQQAVFDAWLRNIRAVAACDNVRIKLGGIMNRLGAFDFRTAPRPPSSEELAALWRPYIETCIELFGARRCMFESNFPVEKMGISFKALWNAFKRITAGCSDAEKALLYSGTARSFYRIP</sequence>
<dbReference type="Gene3D" id="3.20.20.140">
    <property type="entry name" value="Metal-dependent hydrolases"/>
    <property type="match status" value="1"/>
</dbReference>
<reference evidence="3 4" key="1">
    <citation type="submission" date="2020-04" db="EMBL/GenBank/DDBJ databases">
        <title>Ramlibacter sp. G-1-2-2 isolated from soil.</title>
        <authorList>
            <person name="Dahal R.H."/>
        </authorList>
    </citation>
    <scope>NUCLEOTIDE SEQUENCE [LARGE SCALE GENOMIC DNA]</scope>
    <source>
        <strain evidence="3 4">G-1-2-2</strain>
    </source>
</reference>
<name>A0A848GXW3_9BURK</name>
<keyword evidence="4" id="KW-1185">Reference proteome</keyword>
<dbReference type="AlphaFoldDB" id="A0A848GXW3"/>
<evidence type="ECO:0000259" key="2">
    <source>
        <dbReference type="Pfam" id="PF04909"/>
    </source>
</evidence>
<organism evidence="3 4">
    <name type="scientific">Ramlibacter agri</name>
    <dbReference type="NCBI Taxonomy" id="2728837"/>
    <lineage>
        <taxon>Bacteria</taxon>
        <taxon>Pseudomonadati</taxon>
        <taxon>Pseudomonadota</taxon>
        <taxon>Betaproteobacteria</taxon>
        <taxon>Burkholderiales</taxon>
        <taxon>Comamonadaceae</taxon>
        <taxon>Ramlibacter</taxon>
    </lineage>
</organism>
<evidence type="ECO:0000256" key="1">
    <source>
        <dbReference type="ARBA" id="ARBA00038310"/>
    </source>
</evidence>
<comment type="similarity">
    <text evidence="1">Belongs to the metallo-dependent hydrolases superfamily.</text>
</comment>
<gene>
    <name evidence="3" type="ORF">HHL11_00775</name>
</gene>
<accession>A0A848GXW3</accession>
<dbReference type="GO" id="GO:0016787">
    <property type="term" value="F:hydrolase activity"/>
    <property type="evidence" value="ECO:0007669"/>
    <property type="project" value="UniProtKB-KW"/>
</dbReference>
<dbReference type="Proteomes" id="UP000541185">
    <property type="component" value="Unassembled WGS sequence"/>
</dbReference>